<proteinExistence type="predicted"/>
<reference evidence="4" key="1">
    <citation type="submission" date="2016-10" db="EMBL/GenBank/DDBJ databases">
        <authorList>
            <person name="Varghese N."/>
            <person name="Submissions S."/>
        </authorList>
    </citation>
    <scope>NUCLEOTIDE SEQUENCE [LARGE SCALE GENOMIC DNA]</scope>
    <source>
        <strain evidence="4">CGMCC 1.2747</strain>
    </source>
</reference>
<accession>A0A1G7ZDF0</accession>
<dbReference type="RefSeq" id="WP_175455436.1">
    <property type="nucleotide sequence ID" value="NZ_FNDB01000004.1"/>
</dbReference>
<gene>
    <name evidence="3" type="ORF">SAMN04488062_10424</name>
</gene>
<evidence type="ECO:0000313" key="3">
    <source>
        <dbReference type="EMBL" id="SDH06714.1"/>
    </source>
</evidence>
<dbReference type="STRING" id="178355.SAMN04488062_10424"/>
<evidence type="ECO:0000313" key="4">
    <source>
        <dbReference type="Proteomes" id="UP000199274"/>
    </source>
</evidence>
<dbReference type="Proteomes" id="UP000199274">
    <property type="component" value="Unassembled WGS sequence"/>
</dbReference>
<name>A0A1G7ZDF0_9FLAO</name>
<sequence length="58" mass="6272">MEFITENLKGIILALIAVFAGIAITLNIKKSSKKKNTNKVNQKGNRVGGDMAGRDVNK</sequence>
<evidence type="ECO:0000256" key="2">
    <source>
        <dbReference type="SAM" id="Phobius"/>
    </source>
</evidence>
<evidence type="ECO:0000256" key="1">
    <source>
        <dbReference type="SAM" id="MobiDB-lite"/>
    </source>
</evidence>
<dbReference type="EMBL" id="FNDB01000004">
    <property type="protein sequence ID" value="SDH06714.1"/>
    <property type="molecule type" value="Genomic_DNA"/>
</dbReference>
<keyword evidence="2" id="KW-0812">Transmembrane</keyword>
<organism evidence="3 4">
    <name type="scientific">Flavobacterium omnivorum</name>
    <dbReference type="NCBI Taxonomy" id="178355"/>
    <lineage>
        <taxon>Bacteria</taxon>
        <taxon>Pseudomonadati</taxon>
        <taxon>Bacteroidota</taxon>
        <taxon>Flavobacteriia</taxon>
        <taxon>Flavobacteriales</taxon>
        <taxon>Flavobacteriaceae</taxon>
        <taxon>Flavobacterium</taxon>
    </lineage>
</organism>
<feature type="transmembrane region" description="Helical" evidence="2">
    <location>
        <begin position="12"/>
        <end position="28"/>
    </location>
</feature>
<keyword evidence="4" id="KW-1185">Reference proteome</keyword>
<protein>
    <submittedName>
        <fullName evidence="3">Uncharacterized protein</fullName>
    </submittedName>
</protein>
<keyword evidence="2" id="KW-0472">Membrane</keyword>
<dbReference type="AlphaFoldDB" id="A0A1G7ZDF0"/>
<feature type="region of interest" description="Disordered" evidence="1">
    <location>
        <begin position="32"/>
        <end position="58"/>
    </location>
</feature>
<keyword evidence="2" id="KW-1133">Transmembrane helix</keyword>